<organism evidence="15 16">
    <name type="scientific">Oceanicoccus sagamiensis</name>
    <dbReference type="NCBI Taxonomy" id="716816"/>
    <lineage>
        <taxon>Bacteria</taxon>
        <taxon>Pseudomonadati</taxon>
        <taxon>Pseudomonadota</taxon>
        <taxon>Gammaproteobacteria</taxon>
        <taxon>Cellvibrionales</taxon>
        <taxon>Spongiibacteraceae</taxon>
        <taxon>Oceanicoccus</taxon>
    </lineage>
</organism>
<feature type="domain" description="Fatty acid desaturase" evidence="14">
    <location>
        <begin position="41"/>
        <end position="264"/>
    </location>
</feature>
<evidence type="ECO:0000256" key="2">
    <source>
        <dbReference type="ARBA" id="ARBA00008749"/>
    </source>
</evidence>
<dbReference type="CDD" id="cd03505">
    <property type="entry name" value="Delta9-FADS-like"/>
    <property type="match status" value="1"/>
</dbReference>
<gene>
    <name evidence="15" type="ORF">BST96_11150</name>
</gene>
<reference evidence="15 16" key="1">
    <citation type="submission" date="2016-11" db="EMBL/GenBank/DDBJ databases">
        <title>Trade-off between light-utilization and light-protection in marine flavobacteria.</title>
        <authorList>
            <person name="Kumagai Y."/>
        </authorList>
    </citation>
    <scope>NUCLEOTIDE SEQUENCE [LARGE SCALE GENOMIC DNA]</scope>
    <source>
        <strain evidence="15 16">NBRC 107125</strain>
    </source>
</reference>
<keyword evidence="8" id="KW-0408">Iron</keyword>
<dbReference type="PANTHER" id="PTHR11351:SF31">
    <property type="entry name" value="DESATURASE 1, ISOFORM A-RELATED"/>
    <property type="match status" value="1"/>
</dbReference>
<dbReference type="InterPro" id="IPR015876">
    <property type="entry name" value="Acyl-CoA_DS"/>
</dbReference>
<evidence type="ECO:0000256" key="8">
    <source>
        <dbReference type="ARBA" id="ARBA00023004"/>
    </source>
</evidence>
<dbReference type="EMBL" id="CP019343">
    <property type="protein sequence ID" value="ARN74630.1"/>
    <property type="molecule type" value="Genomic_DNA"/>
</dbReference>
<feature type="transmembrane region" description="Helical" evidence="13">
    <location>
        <begin position="12"/>
        <end position="35"/>
    </location>
</feature>
<dbReference type="OrthoDB" id="19906at2"/>
<dbReference type="InterPro" id="IPR005804">
    <property type="entry name" value="FA_desaturase_dom"/>
</dbReference>
<keyword evidence="12" id="KW-0175">Coiled coil</keyword>
<evidence type="ECO:0000256" key="13">
    <source>
        <dbReference type="SAM" id="Phobius"/>
    </source>
</evidence>
<comment type="similarity">
    <text evidence="2">Belongs to the fatty acid desaturase type 2 family.</text>
</comment>
<dbReference type="Proteomes" id="UP000193450">
    <property type="component" value="Chromosome"/>
</dbReference>
<dbReference type="RefSeq" id="WP_085758780.1">
    <property type="nucleotide sequence ID" value="NZ_CP019343.1"/>
</dbReference>
<keyword evidence="16" id="KW-1185">Reference proteome</keyword>
<keyword evidence="10 13" id="KW-0472">Membrane</keyword>
<evidence type="ECO:0000256" key="5">
    <source>
        <dbReference type="ARBA" id="ARBA00022832"/>
    </source>
</evidence>
<keyword evidence="5" id="KW-0276">Fatty acid metabolism</keyword>
<keyword evidence="4 13" id="KW-0812">Transmembrane</keyword>
<name>A0A1X9N990_9GAMM</name>
<evidence type="ECO:0000256" key="1">
    <source>
        <dbReference type="ARBA" id="ARBA00004141"/>
    </source>
</evidence>
<evidence type="ECO:0000313" key="15">
    <source>
        <dbReference type="EMBL" id="ARN74630.1"/>
    </source>
</evidence>
<dbReference type="PANTHER" id="PTHR11351">
    <property type="entry name" value="ACYL-COA DESATURASE"/>
    <property type="match status" value="1"/>
</dbReference>
<dbReference type="Pfam" id="PF00487">
    <property type="entry name" value="FA_desaturase"/>
    <property type="match status" value="1"/>
</dbReference>
<evidence type="ECO:0000256" key="9">
    <source>
        <dbReference type="ARBA" id="ARBA00023098"/>
    </source>
</evidence>
<feature type="coiled-coil region" evidence="12">
    <location>
        <begin position="320"/>
        <end position="358"/>
    </location>
</feature>
<evidence type="ECO:0000313" key="16">
    <source>
        <dbReference type="Proteomes" id="UP000193450"/>
    </source>
</evidence>
<evidence type="ECO:0000256" key="10">
    <source>
        <dbReference type="ARBA" id="ARBA00023136"/>
    </source>
</evidence>
<keyword evidence="9" id="KW-0443">Lipid metabolism</keyword>
<dbReference type="GO" id="GO:0016020">
    <property type="term" value="C:membrane"/>
    <property type="evidence" value="ECO:0007669"/>
    <property type="project" value="UniProtKB-SubCell"/>
</dbReference>
<feature type="transmembrane region" description="Helical" evidence="13">
    <location>
        <begin position="75"/>
        <end position="96"/>
    </location>
</feature>
<protein>
    <submittedName>
        <fullName evidence="15">Acyl-CoA desaturase</fullName>
    </submittedName>
</protein>
<evidence type="ECO:0000256" key="11">
    <source>
        <dbReference type="ARBA" id="ARBA00023160"/>
    </source>
</evidence>
<feature type="transmembrane region" description="Helical" evidence="13">
    <location>
        <begin position="41"/>
        <end position="63"/>
    </location>
</feature>
<dbReference type="KEGG" id="osg:BST96_11150"/>
<comment type="subcellular location">
    <subcellularLocation>
        <location evidence="1">Membrane</location>
        <topology evidence="1">Multi-pass membrane protein</topology>
    </subcellularLocation>
</comment>
<proteinExistence type="inferred from homology"/>
<evidence type="ECO:0000256" key="12">
    <source>
        <dbReference type="SAM" id="Coils"/>
    </source>
</evidence>
<evidence type="ECO:0000256" key="7">
    <source>
        <dbReference type="ARBA" id="ARBA00023002"/>
    </source>
</evidence>
<keyword evidence="6 13" id="KW-1133">Transmembrane helix</keyword>
<dbReference type="GO" id="GO:0016717">
    <property type="term" value="F:oxidoreductase activity, acting on paired donors, with oxidation of a pair of donors resulting in the reduction of molecular oxygen to two molecules of water"/>
    <property type="evidence" value="ECO:0007669"/>
    <property type="project" value="InterPro"/>
</dbReference>
<evidence type="ECO:0000256" key="4">
    <source>
        <dbReference type="ARBA" id="ARBA00022692"/>
    </source>
</evidence>
<sequence>MPKSRPEKPPILWLQTIIFSSTLLISLTVVPWYGYQYGYNGWLALFFFAFLWANGLSITAGYHRLWSHNAYKAHPALRLFFALFGAAALQNSALVWCSGHRRHHRHVDDTEQDPYSAKRGLWFSHIGWMLRSYDKKANDFSNAKDLQRDPIVAWQHKHYLAIAISMNFIPPLLIGWLVGDIIGALLIVGVLRLVVSHHTTFFINSLAHFWGKQPYTDENTARDNIVLAFFTYGEGYHNFHHLFQNDYRNGARWWQFDPTKWLIKAGTWVGLTKDLNRIPSFKIHRALLDMQFKQAEETLASISAPGEIIREWQACIDSEYQQLSANMNEWNALRQQWYEQKRDRFNEATQEISEELHRKWEQTALRTRFKELDYSLKMQRKRLQQLTLQLATPQPA</sequence>
<feature type="transmembrane region" description="Helical" evidence="13">
    <location>
        <begin position="173"/>
        <end position="195"/>
    </location>
</feature>
<evidence type="ECO:0000259" key="14">
    <source>
        <dbReference type="Pfam" id="PF00487"/>
    </source>
</evidence>
<evidence type="ECO:0000256" key="6">
    <source>
        <dbReference type="ARBA" id="ARBA00022989"/>
    </source>
</evidence>
<dbReference type="GO" id="GO:0006633">
    <property type="term" value="P:fatty acid biosynthetic process"/>
    <property type="evidence" value="ECO:0007669"/>
    <property type="project" value="UniProtKB-KW"/>
</dbReference>
<dbReference type="AlphaFoldDB" id="A0A1X9N990"/>
<keyword evidence="7" id="KW-0560">Oxidoreductase</keyword>
<accession>A0A1X9N990</accession>
<dbReference type="PRINTS" id="PR00075">
    <property type="entry name" value="FACDDSATRASE"/>
</dbReference>
<dbReference type="STRING" id="716816.BST96_11150"/>
<keyword evidence="11" id="KW-0275">Fatty acid biosynthesis</keyword>
<keyword evidence="3" id="KW-0444">Lipid biosynthesis</keyword>
<evidence type="ECO:0000256" key="3">
    <source>
        <dbReference type="ARBA" id="ARBA00022516"/>
    </source>
</evidence>